<accession>A0A834IN86</accession>
<feature type="region of interest" description="Disordered" evidence="1">
    <location>
        <begin position="51"/>
        <end position="142"/>
    </location>
</feature>
<reference evidence="2" key="1">
    <citation type="submission" date="2020-08" db="EMBL/GenBank/DDBJ databases">
        <title>Genome sequencing and assembly of the red palm weevil Rhynchophorus ferrugineus.</title>
        <authorList>
            <person name="Dias G.B."/>
            <person name="Bergman C.M."/>
            <person name="Manee M."/>
        </authorList>
    </citation>
    <scope>NUCLEOTIDE SEQUENCE</scope>
    <source>
        <strain evidence="2">AA-2017</strain>
        <tissue evidence="2">Whole larva</tissue>
    </source>
</reference>
<protein>
    <submittedName>
        <fullName evidence="2">Uncharacterized protein</fullName>
    </submittedName>
</protein>
<gene>
    <name evidence="2" type="ORF">GWI33_022366</name>
</gene>
<feature type="compositionally biased region" description="Basic and acidic residues" evidence="1">
    <location>
        <begin position="51"/>
        <end position="62"/>
    </location>
</feature>
<name>A0A834IN86_RHYFE</name>
<evidence type="ECO:0000313" key="3">
    <source>
        <dbReference type="Proteomes" id="UP000625711"/>
    </source>
</evidence>
<feature type="compositionally biased region" description="Basic and acidic residues" evidence="1">
    <location>
        <begin position="96"/>
        <end position="118"/>
    </location>
</feature>
<dbReference type="AlphaFoldDB" id="A0A834IN86"/>
<evidence type="ECO:0000313" key="2">
    <source>
        <dbReference type="EMBL" id="KAF7284214.1"/>
    </source>
</evidence>
<dbReference type="Proteomes" id="UP000625711">
    <property type="component" value="Unassembled WGS sequence"/>
</dbReference>
<comment type="caution">
    <text evidence="2">The sequence shown here is derived from an EMBL/GenBank/DDBJ whole genome shotgun (WGS) entry which is preliminary data.</text>
</comment>
<keyword evidence="3" id="KW-1185">Reference proteome</keyword>
<organism evidence="2 3">
    <name type="scientific">Rhynchophorus ferrugineus</name>
    <name type="common">Red palm weevil</name>
    <name type="synonym">Curculio ferrugineus</name>
    <dbReference type="NCBI Taxonomy" id="354439"/>
    <lineage>
        <taxon>Eukaryota</taxon>
        <taxon>Metazoa</taxon>
        <taxon>Ecdysozoa</taxon>
        <taxon>Arthropoda</taxon>
        <taxon>Hexapoda</taxon>
        <taxon>Insecta</taxon>
        <taxon>Pterygota</taxon>
        <taxon>Neoptera</taxon>
        <taxon>Endopterygota</taxon>
        <taxon>Coleoptera</taxon>
        <taxon>Polyphaga</taxon>
        <taxon>Cucujiformia</taxon>
        <taxon>Curculionidae</taxon>
        <taxon>Dryophthorinae</taxon>
        <taxon>Rhynchophorus</taxon>
    </lineage>
</organism>
<evidence type="ECO:0000256" key="1">
    <source>
        <dbReference type="SAM" id="MobiDB-lite"/>
    </source>
</evidence>
<dbReference type="EMBL" id="JAACXV010000080">
    <property type="protein sequence ID" value="KAF7284214.1"/>
    <property type="molecule type" value="Genomic_DNA"/>
</dbReference>
<proteinExistence type="predicted"/>
<feature type="compositionally biased region" description="Low complexity" evidence="1">
    <location>
        <begin position="69"/>
        <end position="79"/>
    </location>
</feature>
<sequence length="153" mass="16827">MLINFDIFWKSNGPPLDNIDFGDSRTRHSMHLNAIIRAPFILHSISHSLIRESEEGGGDGKKPTWTARPTTSPSLPTELSSRDDIKRSVGARKRKDAGTEGERAGGRTGTDRPEEVRGVPEGGTECDGDAIKSRPAPAYKERKEILSERCPAF</sequence>